<keyword evidence="2" id="KW-1185">Reference proteome</keyword>
<name>A0A1X0Q6A3_9MICR</name>
<dbReference type="OrthoDB" id="440160at2759"/>
<dbReference type="AlphaFoldDB" id="A0A1X0Q6A3"/>
<evidence type="ECO:0000313" key="1">
    <source>
        <dbReference type="EMBL" id="ORD95288.1"/>
    </source>
</evidence>
<evidence type="ECO:0000313" key="2">
    <source>
        <dbReference type="Proteomes" id="UP000192356"/>
    </source>
</evidence>
<reference evidence="1 2" key="1">
    <citation type="journal article" date="2017" name="Environ. Microbiol.">
        <title>Decay of the glycolytic pathway and adaptation to intranuclear parasitism within Enterocytozoonidae microsporidia.</title>
        <authorList>
            <person name="Wiredu Boakye D."/>
            <person name="Jaroenlak P."/>
            <person name="Prachumwat A."/>
            <person name="Williams T.A."/>
            <person name="Bateman K.S."/>
            <person name="Itsathitphaisarn O."/>
            <person name="Sritunyalucksana K."/>
            <person name="Paszkiewicz K.H."/>
            <person name="Moore K.A."/>
            <person name="Stentiford G.D."/>
            <person name="Williams B.A."/>
        </authorList>
    </citation>
    <scope>NUCLEOTIDE SEQUENCE [LARGE SCALE GENOMIC DNA]</scope>
    <source>
        <strain evidence="1 2">GB1</strain>
    </source>
</reference>
<dbReference type="Proteomes" id="UP000192356">
    <property type="component" value="Unassembled WGS sequence"/>
</dbReference>
<dbReference type="VEuPathDB" id="MicrosporidiaDB:A0H76_1065"/>
<accession>A0A1X0Q6A3</accession>
<organism evidence="1 2">
    <name type="scientific">Hepatospora eriocheir</name>
    <dbReference type="NCBI Taxonomy" id="1081669"/>
    <lineage>
        <taxon>Eukaryota</taxon>
        <taxon>Fungi</taxon>
        <taxon>Fungi incertae sedis</taxon>
        <taxon>Microsporidia</taxon>
        <taxon>Hepatosporidae</taxon>
        <taxon>Hepatospora</taxon>
    </lineage>
</organism>
<comment type="caution">
    <text evidence="1">The sequence shown here is derived from an EMBL/GenBank/DDBJ whole genome shotgun (WGS) entry which is preliminary data.</text>
</comment>
<evidence type="ECO:0008006" key="3">
    <source>
        <dbReference type="Google" id="ProtNLM"/>
    </source>
</evidence>
<protein>
    <recommendedName>
        <fullName evidence="3">N-acetylglucosaminylphosphatidylinositol deacetylase</fullName>
    </recommendedName>
</protein>
<proteinExistence type="predicted"/>
<dbReference type="VEuPathDB" id="MicrosporidiaDB:HERIO_2597"/>
<gene>
    <name evidence="1" type="ORF">HERIO_2597</name>
</gene>
<sequence length="59" mass="7191">MKVNKYKKVILFDEKSVSDHSNHISCYKLVSELEKKFKSIKYLYLKTVNLYKKYLILMR</sequence>
<dbReference type="EMBL" id="LVKB01000461">
    <property type="protein sequence ID" value="ORD95288.1"/>
    <property type="molecule type" value="Genomic_DNA"/>
</dbReference>